<keyword evidence="2" id="KW-0472">Membrane</keyword>
<reference evidence="4 5" key="1">
    <citation type="journal article" date="2016" name="Mol. Biol. Evol.">
        <title>Comparative Genomics of Early-Diverging Mushroom-Forming Fungi Provides Insights into the Origins of Lignocellulose Decay Capabilities.</title>
        <authorList>
            <person name="Nagy L.G."/>
            <person name="Riley R."/>
            <person name="Tritt A."/>
            <person name="Adam C."/>
            <person name="Daum C."/>
            <person name="Floudas D."/>
            <person name="Sun H."/>
            <person name="Yadav J.S."/>
            <person name="Pangilinan J."/>
            <person name="Larsson K.H."/>
            <person name="Matsuura K."/>
            <person name="Barry K."/>
            <person name="Labutti K."/>
            <person name="Kuo R."/>
            <person name="Ohm R.A."/>
            <person name="Bhattacharya S.S."/>
            <person name="Shirouzu T."/>
            <person name="Yoshinaga Y."/>
            <person name="Martin F.M."/>
            <person name="Grigoriev I.V."/>
            <person name="Hibbett D.S."/>
        </authorList>
    </citation>
    <scope>NUCLEOTIDE SEQUENCE [LARGE SCALE GENOMIC DNA]</scope>
    <source>
        <strain evidence="4 5">HHB12733</strain>
    </source>
</reference>
<feature type="region of interest" description="Disordered" evidence="1">
    <location>
        <begin position="104"/>
        <end position="167"/>
    </location>
</feature>
<dbReference type="PANTHER" id="PTHR28136:SF1">
    <property type="entry name" value="NUCLEUS EXPORT PROTEIN BRL1"/>
    <property type="match status" value="1"/>
</dbReference>
<evidence type="ECO:0000259" key="3">
    <source>
        <dbReference type="SMART" id="SM01042"/>
    </source>
</evidence>
<feature type="compositionally biased region" description="Basic and acidic residues" evidence="1">
    <location>
        <begin position="138"/>
        <end position="149"/>
    </location>
</feature>
<keyword evidence="2" id="KW-1133">Transmembrane helix</keyword>
<dbReference type="Proteomes" id="UP000076842">
    <property type="component" value="Unassembled WGS sequence"/>
</dbReference>
<feature type="compositionally biased region" description="Pro residues" evidence="1">
    <location>
        <begin position="398"/>
        <end position="408"/>
    </location>
</feature>
<gene>
    <name evidence="4" type="ORF">CALCODRAFT_379333</name>
</gene>
<feature type="compositionally biased region" description="Polar residues" evidence="1">
    <location>
        <begin position="8"/>
        <end position="21"/>
    </location>
</feature>
<feature type="region of interest" description="Disordered" evidence="1">
    <location>
        <begin position="1"/>
        <end position="90"/>
    </location>
</feature>
<protein>
    <recommendedName>
        <fullName evidence="3">Brl1/Brr6 domain-containing protein</fullName>
    </recommendedName>
</protein>
<dbReference type="GO" id="GO:0055088">
    <property type="term" value="P:lipid homeostasis"/>
    <property type="evidence" value="ECO:0007669"/>
    <property type="project" value="InterPro"/>
</dbReference>
<keyword evidence="2" id="KW-0812">Transmembrane</keyword>
<evidence type="ECO:0000256" key="1">
    <source>
        <dbReference type="SAM" id="MobiDB-lite"/>
    </source>
</evidence>
<dbReference type="Pfam" id="PF10104">
    <property type="entry name" value="Brr6_like_C_C"/>
    <property type="match status" value="1"/>
</dbReference>
<dbReference type="InterPro" id="IPR018767">
    <property type="entry name" value="Brl1/Brr6_dom"/>
</dbReference>
<organism evidence="4 5">
    <name type="scientific">Calocera cornea HHB12733</name>
    <dbReference type="NCBI Taxonomy" id="1353952"/>
    <lineage>
        <taxon>Eukaryota</taxon>
        <taxon>Fungi</taxon>
        <taxon>Dikarya</taxon>
        <taxon>Basidiomycota</taxon>
        <taxon>Agaricomycotina</taxon>
        <taxon>Dacrymycetes</taxon>
        <taxon>Dacrymycetales</taxon>
        <taxon>Dacrymycetaceae</taxon>
        <taxon>Calocera</taxon>
    </lineage>
</organism>
<dbReference type="OrthoDB" id="5961at2759"/>
<feature type="compositionally biased region" description="Basic and acidic residues" evidence="1">
    <location>
        <begin position="22"/>
        <end position="36"/>
    </location>
</feature>
<dbReference type="AlphaFoldDB" id="A0A165EDR4"/>
<dbReference type="GO" id="GO:0031965">
    <property type="term" value="C:nuclear membrane"/>
    <property type="evidence" value="ECO:0007669"/>
    <property type="project" value="InterPro"/>
</dbReference>
<dbReference type="GO" id="GO:0006998">
    <property type="term" value="P:nuclear envelope organization"/>
    <property type="evidence" value="ECO:0007669"/>
    <property type="project" value="InterPro"/>
</dbReference>
<keyword evidence="5" id="KW-1185">Reference proteome</keyword>
<evidence type="ECO:0000256" key="2">
    <source>
        <dbReference type="SAM" id="Phobius"/>
    </source>
</evidence>
<dbReference type="PANTHER" id="PTHR28136">
    <property type="entry name" value="NUCLEUS EXPORT PROTEIN BRR6"/>
    <property type="match status" value="1"/>
</dbReference>
<evidence type="ECO:0000313" key="4">
    <source>
        <dbReference type="EMBL" id="KZT54636.1"/>
    </source>
</evidence>
<dbReference type="SMART" id="SM01042">
    <property type="entry name" value="Brr6_like_C_C"/>
    <property type="match status" value="1"/>
</dbReference>
<dbReference type="InParanoid" id="A0A165EDR4"/>
<evidence type="ECO:0000313" key="5">
    <source>
        <dbReference type="Proteomes" id="UP000076842"/>
    </source>
</evidence>
<feature type="transmembrane region" description="Helical" evidence="2">
    <location>
        <begin position="247"/>
        <end position="269"/>
    </location>
</feature>
<feature type="domain" description="Brl1/Brr6" evidence="3">
    <location>
        <begin position="241"/>
        <end position="368"/>
    </location>
</feature>
<feature type="region of interest" description="Disordered" evidence="1">
    <location>
        <begin position="372"/>
        <end position="451"/>
    </location>
</feature>
<dbReference type="InterPro" id="IPR040202">
    <property type="entry name" value="Brl1/Brr6"/>
</dbReference>
<sequence length="451" mass="51542">MDYERTSRQGFASSALFTPQRQYDDRDTSSPMDVDRPSYWQGETDSPPRKRPHIDPTPREPIFPPSSQRHAPAYPAPFGQQPPPPVVANAPWLFDTDRVRFAPGAATPVEEVRDVEMSSWEGEEGEETEKEPSAPAKVPEKAKEKEKVKEKRKSKREKEREEPEDISTELEVDELQVKGREVALGGYKRVMKRRRQQALTHADQHLNGPLQPSLTQQIFWPYPVPSGPHQHLPEPDYATRVWAWCRAVFNSLLLLFVFLSAAALLYFVFRDVGSRIEHHNREYSIEVQECIDKRIRNHCDSEYVGPELRLQCLQWENCIRRDTRSLGYTKVIAQVLAEVLDEFANNVSWRMAMFLTATAVILIAANFKPFPAPPSHPHTDPPAQAQPSHTPNFQFVPPSAPFPFPPIQHHPHPQTSYDAGEPRIEELDDEPSMDSTDGRVKLLEGANGRKW</sequence>
<proteinExistence type="predicted"/>
<dbReference type="EMBL" id="KV424010">
    <property type="protein sequence ID" value="KZT54636.1"/>
    <property type="molecule type" value="Genomic_DNA"/>
</dbReference>
<name>A0A165EDR4_9BASI</name>
<accession>A0A165EDR4</accession>